<evidence type="ECO:0000313" key="9">
    <source>
        <dbReference type="EMBL" id="QEC80576.1"/>
    </source>
</evidence>
<dbReference type="KEGG" id="mgk:FSB76_22375"/>
<dbReference type="InterPro" id="IPR013737">
    <property type="entry name" value="Bac_rhamnosid_N"/>
</dbReference>
<feature type="signal peptide" evidence="4">
    <location>
        <begin position="1"/>
        <end position="23"/>
    </location>
</feature>
<protein>
    <recommendedName>
        <fullName evidence="2">alpha-L-rhamnosidase</fullName>
        <ecNumber evidence="2">3.2.1.40</ecNumber>
    </recommendedName>
</protein>
<feature type="domain" description="Alpha-L-rhamnosidase concanavalin-like" evidence="5">
    <location>
        <begin position="367"/>
        <end position="456"/>
    </location>
</feature>
<dbReference type="InterPro" id="IPR016007">
    <property type="entry name" value="Alpha_rhamnosid"/>
</dbReference>
<evidence type="ECO:0000259" key="7">
    <source>
        <dbReference type="Pfam" id="PF17389"/>
    </source>
</evidence>
<dbReference type="Pfam" id="PF17389">
    <property type="entry name" value="Bac_rhamnosid6H"/>
    <property type="match status" value="1"/>
</dbReference>
<dbReference type="Gene3D" id="2.60.420.10">
    <property type="entry name" value="Maltose phosphorylase, domain 3"/>
    <property type="match status" value="1"/>
</dbReference>
<dbReference type="Pfam" id="PF08531">
    <property type="entry name" value="Bac_rhamnosid_N"/>
    <property type="match status" value="1"/>
</dbReference>
<dbReference type="Pfam" id="PF17390">
    <property type="entry name" value="Bac_rhamnosid_C"/>
    <property type="match status" value="1"/>
</dbReference>
<evidence type="ECO:0000256" key="4">
    <source>
        <dbReference type="SAM" id="SignalP"/>
    </source>
</evidence>
<dbReference type="Gene3D" id="1.50.10.10">
    <property type="match status" value="1"/>
</dbReference>
<dbReference type="InterPro" id="IPR013783">
    <property type="entry name" value="Ig-like_fold"/>
</dbReference>
<proteinExistence type="predicted"/>
<dbReference type="AlphaFoldDB" id="A0A5B8WCV7"/>
<reference evidence="9 10" key="1">
    <citation type="journal article" date="2013" name="J. Microbiol.">
        <title>Mucilaginibacter ginsenosidivorax sp. nov., with ginsenoside converting activity isolated from sediment.</title>
        <authorList>
            <person name="Kim J.K."/>
            <person name="Choi T.E."/>
            <person name="Liu Q.M."/>
            <person name="Park H.Y."/>
            <person name="Yi T.H."/>
            <person name="Yoon M.H."/>
            <person name="Kim S.C."/>
            <person name="Im W.T."/>
        </authorList>
    </citation>
    <scope>NUCLEOTIDE SEQUENCE [LARGE SCALE GENOMIC DNA]</scope>
    <source>
        <strain evidence="9 10">KHI28</strain>
    </source>
</reference>
<name>A0A5B8WCV7_9SPHI</name>
<dbReference type="InterPro" id="IPR008928">
    <property type="entry name" value="6-hairpin_glycosidase_sf"/>
</dbReference>
<dbReference type="OrthoDB" id="9766741at2"/>
<dbReference type="Pfam" id="PF05592">
    <property type="entry name" value="Bac_rhamnosid"/>
    <property type="match status" value="1"/>
</dbReference>
<dbReference type="GO" id="GO:0030596">
    <property type="term" value="F:alpha-L-rhamnosidase activity"/>
    <property type="evidence" value="ECO:0007669"/>
    <property type="project" value="UniProtKB-EC"/>
</dbReference>
<evidence type="ECO:0000259" key="5">
    <source>
        <dbReference type="Pfam" id="PF05592"/>
    </source>
</evidence>
<keyword evidence="4" id="KW-0732">Signal</keyword>
<feature type="domain" description="Alpha-L-rhamnosidase C-terminal" evidence="8">
    <location>
        <begin position="820"/>
        <end position="890"/>
    </location>
</feature>
<dbReference type="InterPro" id="IPR008902">
    <property type="entry name" value="Rhamnosid_concanavalin"/>
</dbReference>
<organism evidence="9 10">
    <name type="scientific">Mucilaginibacter ginsenosidivorax</name>
    <dbReference type="NCBI Taxonomy" id="862126"/>
    <lineage>
        <taxon>Bacteria</taxon>
        <taxon>Pseudomonadati</taxon>
        <taxon>Bacteroidota</taxon>
        <taxon>Sphingobacteriia</taxon>
        <taxon>Sphingobacteriales</taxon>
        <taxon>Sphingobacteriaceae</taxon>
        <taxon>Mucilaginibacter</taxon>
    </lineage>
</organism>
<evidence type="ECO:0000313" key="10">
    <source>
        <dbReference type="Proteomes" id="UP000321362"/>
    </source>
</evidence>
<feature type="domain" description="Alpha-L-rhamnosidase six-hairpin glycosidase" evidence="7">
    <location>
        <begin position="479"/>
        <end position="810"/>
    </location>
</feature>
<dbReference type="InterPro" id="IPR012341">
    <property type="entry name" value="6hp_glycosidase-like_sf"/>
</dbReference>
<accession>A0A5B8WCV7</accession>
<dbReference type="Pfam" id="PF25788">
    <property type="entry name" value="Ig_Rha78A_N"/>
    <property type="match status" value="1"/>
</dbReference>
<dbReference type="Gene3D" id="2.60.40.10">
    <property type="entry name" value="Immunoglobulins"/>
    <property type="match status" value="1"/>
</dbReference>
<evidence type="ECO:0000259" key="8">
    <source>
        <dbReference type="Pfam" id="PF17390"/>
    </source>
</evidence>
<dbReference type="PANTHER" id="PTHR33307">
    <property type="entry name" value="ALPHA-RHAMNOSIDASE (EUROFUNG)"/>
    <property type="match status" value="1"/>
</dbReference>
<evidence type="ECO:0000256" key="1">
    <source>
        <dbReference type="ARBA" id="ARBA00001445"/>
    </source>
</evidence>
<evidence type="ECO:0000256" key="3">
    <source>
        <dbReference type="ARBA" id="ARBA00022801"/>
    </source>
</evidence>
<dbReference type="InterPro" id="IPR035396">
    <property type="entry name" value="Bac_rhamnosid6H"/>
</dbReference>
<keyword evidence="10" id="KW-1185">Reference proteome</keyword>
<dbReference type="EC" id="3.2.1.40" evidence="2"/>
<sequence length="924" mass="103633">MLNFCYKAFAFCLLVFVSFKADAQVGVYSLKCEYKDYPVGLENQKPRLGWMLSSKQRGCLQTAYRVLVADDSLQLQKNTGNIWDSGKVRSDQSIQVGFAGKKLLAVKTYYWKVMVWDNHSRVSGWSKPAKWQMGLLNADDWNGAQWIGYNKMPDSLLIVPAIDNPGDSRWNKGNDILPLVRKEFKIIKQVKKATVFITGLGQFELSLNGKKIGDHFLDPGWTQYSKHALYVTFDITSQLKTGNNVFGVMLGNGFYYVPGDRYHKLKSAYGYPKMICRTVIEYTDGTIGNIISDGNWKTAPGPVTFSSIYGGEDYDARLAQQGWDMPGFNDREFKQAVIVDGPPLLESQQEEPLKILDEFGVKKLTQPKPGVWVYDMGQNASAIPFIKVTGKRGAVVKITPAELLDDKGMALQTAVGAPVYFNYTLRGKGEEAWHPQFMYYGFRYIQVEGAVPDKEKNTTGLPIITGIKSLHTRNAAATIGTFNCSNELFNKTFKLIDWAIRSNTVSVFTDCPHREKLGWLEEAHLVGSSIRYNYDIATLCRKVIRDMIHSQTNDGLIPDIAPEYVQFGGGFRDSPEWGSNGVIMPWYVYQWYGDEEVLKESYDMMTRYVAYLEKKSKNHILYFGLGDWYDIGPRDLGPSQLTPGGITSTAIYYYDLTLISKIARIIDKDDDAKKYEALSAEVKKAYNDTFYHKQTYQYGSGSQTANAISIFMGLADEADKPKVLANLIKDIRSHNNGITAGDIGYRYLLRVLDEAGRSDVIFDMNNRSDVPGYGYQIAQGATSLTESWQGNRISSNNHFMLGHLMEWFYSGLGGVAADTGSTAFKHIIFRPEPIGDVKKAKVKFLSPYGTIANEWTKTDQSFVMNVIIPANTRSTIYLPAKAGSVITESGKNVKNNNNISFIKFENGKAVLEVGAGKYSFTVNN</sequence>
<dbReference type="PIRSF" id="PIRSF010631">
    <property type="entry name" value="A-rhamnsds"/>
    <property type="match status" value="1"/>
</dbReference>
<dbReference type="Gene3D" id="2.60.120.260">
    <property type="entry name" value="Galactose-binding domain-like"/>
    <property type="match status" value="2"/>
</dbReference>
<dbReference type="PANTHER" id="PTHR33307:SF11">
    <property type="entry name" value="ALPHA-L-RHAMNOSIDASE"/>
    <property type="match status" value="1"/>
</dbReference>
<dbReference type="GO" id="GO:0005975">
    <property type="term" value="P:carbohydrate metabolic process"/>
    <property type="evidence" value="ECO:0007669"/>
    <property type="project" value="InterPro"/>
</dbReference>
<evidence type="ECO:0000256" key="2">
    <source>
        <dbReference type="ARBA" id="ARBA00012652"/>
    </source>
</evidence>
<evidence type="ECO:0000259" key="6">
    <source>
        <dbReference type="Pfam" id="PF08531"/>
    </source>
</evidence>
<dbReference type="Proteomes" id="UP000321362">
    <property type="component" value="Chromosome"/>
</dbReference>
<comment type="catalytic activity">
    <reaction evidence="1">
        <text>Hydrolysis of terminal non-reducing alpha-L-rhamnose residues in alpha-L-rhamnosides.</text>
        <dbReference type="EC" id="3.2.1.40"/>
    </reaction>
</comment>
<feature type="domain" description="Bacterial alpha-L-rhamnosidase N-terminal" evidence="6">
    <location>
        <begin position="188"/>
        <end position="355"/>
    </location>
</feature>
<dbReference type="InterPro" id="IPR035398">
    <property type="entry name" value="Bac_rhamnosid_C"/>
</dbReference>
<keyword evidence="3" id="KW-0378">Hydrolase</keyword>
<gene>
    <name evidence="9" type="ORF">FSB76_22375</name>
</gene>
<dbReference type="EMBL" id="CP042437">
    <property type="protein sequence ID" value="QEC80576.1"/>
    <property type="molecule type" value="Genomic_DNA"/>
</dbReference>
<feature type="chain" id="PRO_5022730692" description="alpha-L-rhamnosidase" evidence="4">
    <location>
        <begin position="24"/>
        <end position="924"/>
    </location>
</feature>
<dbReference type="SUPFAM" id="SSF48208">
    <property type="entry name" value="Six-hairpin glycosidases"/>
    <property type="match status" value="1"/>
</dbReference>